<evidence type="ECO:0000259" key="2">
    <source>
        <dbReference type="Pfam" id="PF22570"/>
    </source>
</evidence>
<keyword evidence="4" id="KW-1185">Reference proteome</keyword>
<dbReference type="PATRIC" id="fig|1434108.4.peg.2182"/>
<dbReference type="Proteomes" id="UP000033033">
    <property type="component" value="Chromosome"/>
</dbReference>
<reference evidence="3 4" key="1">
    <citation type="submission" date="2014-07" db="EMBL/GenBank/DDBJ databases">
        <title>Methanogenic archaea and the global carbon cycle.</title>
        <authorList>
            <person name="Henriksen J.R."/>
            <person name="Luke J."/>
            <person name="Reinhart S."/>
            <person name="Benedict M.N."/>
            <person name="Youngblut N.D."/>
            <person name="Metcalf M.E."/>
            <person name="Whitaker R.J."/>
            <person name="Metcalf W.W."/>
        </authorList>
    </citation>
    <scope>NUCLEOTIDE SEQUENCE [LARGE SCALE GENOMIC DNA]</scope>
    <source>
        <strain evidence="3 4">MS</strain>
    </source>
</reference>
<evidence type="ECO:0000313" key="4">
    <source>
        <dbReference type="Proteomes" id="UP000033033"/>
    </source>
</evidence>
<keyword evidence="1" id="KW-1133">Transmembrane helix</keyword>
<proteinExistence type="predicted"/>
<protein>
    <recommendedName>
        <fullName evidence="2">LiaF transmembrane domain-containing protein</fullName>
    </recommendedName>
</protein>
<keyword evidence="1" id="KW-0472">Membrane</keyword>
<dbReference type="PANTHER" id="PTHR40763">
    <property type="entry name" value="MEMBRANE PROTEIN-RELATED"/>
    <property type="match status" value="1"/>
</dbReference>
<gene>
    <name evidence="3" type="ORF">MSBRM_1724</name>
</gene>
<feature type="transmembrane region" description="Helical" evidence="1">
    <location>
        <begin position="54"/>
        <end position="73"/>
    </location>
</feature>
<feature type="domain" description="LiaF transmembrane" evidence="2">
    <location>
        <begin position="2"/>
        <end position="96"/>
    </location>
</feature>
<feature type="transmembrane region" description="Helical" evidence="1">
    <location>
        <begin position="29"/>
        <end position="47"/>
    </location>
</feature>
<evidence type="ECO:0000313" key="3">
    <source>
        <dbReference type="EMBL" id="AKB54722.1"/>
    </source>
</evidence>
<feature type="transmembrane region" description="Helical" evidence="1">
    <location>
        <begin position="79"/>
        <end position="95"/>
    </location>
</feature>
<dbReference type="AlphaFoldDB" id="A0A0E3QUC2"/>
<dbReference type="EMBL" id="CP009528">
    <property type="protein sequence ID" value="AKB54722.1"/>
    <property type="molecule type" value="Genomic_DNA"/>
</dbReference>
<organism evidence="3 4">
    <name type="scientific">Methanosarcina barkeri MS</name>
    <dbReference type="NCBI Taxonomy" id="1434108"/>
    <lineage>
        <taxon>Archaea</taxon>
        <taxon>Methanobacteriati</taxon>
        <taxon>Methanobacteriota</taxon>
        <taxon>Stenosarchaea group</taxon>
        <taxon>Methanomicrobia</taxon>
        <taxon>Methanosarcinales</taxon>
        <taxon>Methanosarcinaceae</taxon>
        <taxon>Methanosarcina</taxon>
    </lineage>
</organism>
<dbReference type="InterPro" id="IPR054331">
    <property type="entry name" value="LiaF_TM"/>
</dbReference>
<evidence type="ECO:0000256" key="1">
    <source>
        <dbReference type="SAM" id="Phobius"/>
    </source>
</evidence>
<dbReference type="Pfam" id="PF22570">
    <property type="entry name" value="LiaF-TM"/>
    <property type="match status" value="1"/>
</dbReference>
<dbReference type="HOGENOM" id="CLU_075538_1_0_2"/>
<sequence length="220" mass="24284">MFGTIVLILGVLLLLRTTGIYDTIQLLEYIPSLFILLGFYALWKSKFSSLSGPIFLIVVFTTLQLFILDIISWEALTDWWPLLIIVMGIGILTERKGRLSVFRKSNETIDLFAVFGGVSSASNSKGFRGGDITTIFGGVDLDLRDSSIEKPPAKINVVALFGGVDLKVPEKWQIETEAIPILGGIEDERPRSSIRRESDSEKPDIIITGFIAFGGLSIKD</sequence>
<keyword evidence="1" id="KW-0812">Transmembrane</keyword>
<accession>A0A0E3QUC2</accession>
<dbReference type="KEGG" id="mby:MSBRM_1724"/>
<dbReference type="PANTHER" id="PTHR40763:SF5">
    <property type="entry name" value="MEMBRANE PROTEIN"/>
    <property type="match status" value="1"/>
</dbReference>
<name>A0A0E3QUC2_METBA</name>